<sequence>MSMPPQLIRVKRKRVVEETPVTFLRFDGSQKRHRSGHWAYQRRDPKVVPTPKALDKPVIHVSRPEDASPPTKKHHGPQLSLDSVVSRSSSQATKPILAEPRRFHVSRSTLAASRTQTPRGAGVSKKERYTPALFVERSRKKKTPKPRRSLAALQAAAQQLQHEPQMEDDAPGNAVEQKQLKRPGTTKKARDPQSDAAARSPLPASLMNRHNEDMDKIASDMNQWVLNVIGANLHSMEQEKQQSEKAKFKPKAPAKRYQERHPELAPAPQPDEPMDVTMSDATEDEGDDDEWIIEEYVRIPANTVALDVSPFDIGVLVLDDEEENMLFFGPSPDDDDDQDDDDEDENAENHYTADYPEDEVESDDEYGRQPYGYRNGNASDDEEFGNVHYSDDDDDNDEALFKGDADDDDADARIARIRAYMKRNSAF</sequence>
<organism evidence="4 5">
    <name type="scientific">Tolypocladium paradoxum</name>
    <dbReference type="NCBI Taxonomy" id="94208"/>
    <lineage>
        <taxon>Eukaryota</taxon>
        <taxon>Fungi</taxon>
        <taxon>Dikarya</taxon>
        <taxon>Ascomycota</taxon>
        <taxon>Pezizomycotina</taxon>
        <taxon>Sordariomycetes</taxon>
        <taxon>Hypocreomycetidae</taxon>
        <taxon>Hypocreales</taxon>
        <taxon>Ophiocordycipitaceae</taxon>
        <taxon>Tolypocladium</taxon>
    </lineage>
</organism>
<dbReference type="PANTHER" id="PTHR28063">
    <property type="entry name" value="RNA POLYMERASE II NUCLEAR LOCALIZATION PROTEIN IWR1"/>
    <property type="match status" value="1"/>
</dbReference>
<comment type="caution">
    <text evidence="4">The sequence shown here is derived from an EMBL/GenBank/DDBJ whole genome shotgun (WGS) entry which is preliminary data.</text>
</comment>
<dbReference type="InterPro" id="IPR013883">
    <property type="entry name" value="TF_Iwr1_dom"/>
</dbReference>
<dbReference type="Proteomes" id="UP000237481">
    <property type="component" value="Unassembled WGS sequence"/>
</dbReference>
<dbReference type="OrthoDB" id="6255506at2759"/>
<protein>
    <recommendedName>
        <fullName evidence="3">Transcription factor Iwr1 domain-containing protein</fullName>
    </recommendedName>
</protein>
<dbReference type="InterPro" id="IPR040150">
    <property type="entry name" value="Iwr1"/>
</dbReference>
<evidence type="ECO:0000313" key="5">
    <source>
        <dbReference type="Proteomes" id="UP000237481"/>
    </source>
</evidence>
<feature type="compositionally biased region" description="Low complexity" evidence="2">
    <location>
        <begin position="79"/>
        <end position="90"/>
    </location>
</feature>
<name>A0A2S4KV96_9HYPO</name>
<gene>
    <name evidence="4" type="ORF">TPAR_05686</name>
</gene>
<accession>A0A2S4KV96</accession>
<reference evidence="4 5" key="1">
    <citation type="submission" date="2018-01" db="EMBL/GenBank/DDBJ databases">
        <title>Harnessing the power of phylogenomics to disentangle the directionality and signatures of interkingdom host jumping in the parasitic fungal genus Tolypocladium.</title>
        <authorList>
            <person name="Quandt C.A."/>
            <person name="Patterson W."/>
            <person name="Spatafora J.W."/>
        </authorList>
    </citation>
    <scope>NUCLEOTIDE SEQUENCE [LARGE SCALE GENOMIC DNA]</scope>
    <source>
        <strain evidence="4 5">NRBC 100945</strain>
    </source>
</reference>
<feature type="compositionally biased region" description="Acidic residues" evidence="2">
    <location>
        <begin position="332"/>
        <end position="346"/>
    </location>
</feature>
<feature type="compositionally biased region" description="Basic residues" evidence="2">
    <location>
        <begin position="138"/>
        <end position="148"/>
    </location>
</feature>
<feature type="compositionally biased region" description="Polar residues" evidence="2">
    <location>
        <begin position="106"/>
        <end position="118"/>
    </location>
</feature>
<evidence type="ECO:0000256" key="2">
    <source>
        <dbReference type="SAM" id="MobiDB-lite"/>
    </source>
</evidence>
<evidence type="ECO:0000259" key="3">
    <source>
        <dbReference type="Pfam" id="PF08574"/>
    </source>
</evidence>
<dbReference type="AlphaFoldDB" id="A0A2S4KV96"/>
<feature type="region of interest" description="Disordered" evidence="2">
    <location>
        <begin position="325"/>
        <end position="408"/>
    </location>
</feature>
<dbReference type="GO" id="GO:0006606">
    <property type="term" value="P:protein import into nucleus"/>
    <property type="evidence" value="ECO:0007669"/>
    <property type="project" value="InterPro"/>
</dbReference>
<evidence type="ECO:0000256" key="1">
    <source>
        <dbReference type="ARBA" id="ARBA00010218"/>
    </source>
</evidence>
<feature type="region of interest" description="Disordered" evidence="2">
    <location>
        <begin position="27"/>
        <end position="207"/>
    </location>
</feature>
<dbReference type="PANTHER" id="PTHR28063:SF1">
    <property type="entry name" value="RNA POLYMERASE II NUCLEAR LOCALIZATION PROTEIN IWR1"/>
    <property type="match status" value="1"/>
</dbReference>
<dbReference type="Pfam" id="PF08574">
    <property type="entry name" value="Iwr1"/>
    <property type="match status" value="1"/>
</dbReference>
<evidence type="ECO:0000313" key="4">
    <source>
        <dbReference type="EMBL" id="POR34081.1"/>
    </source>
</evidence>
<keyword evidence="5" id="KW-1185">Reference proteome</keyword>
<feature type="compositionally biased region" description="Low complexity" evidence="2">
    <location>
        <begin position="149"/>
        <end position="161"/>
    </location>
</feature>
<feature type="compositionally biased region" description="Basic and acidic residues" evidence="2">
    <location>
        <begin position="237"/>
        <end position="247"/>
    </location>
</feature>
<feature type="region of interest" description="Disordered" evidence="2">
    <location>
        <begin position="237"/>
        <end position="289"/>
    </location>
</feature>
<feature type="compositionally biased region" description="Acidic residues" evidence="2">
    <location>
        <begin position="355"/>
        <end position="364"/>
    </location>
</feature>
<dbReference type="GO" id="GO:0005737">
    <property type="term" value="C:cytoplasm"/>
    <property type="evidence" value="ECO:0007669"/>
    <property type="project" value="TreeGrafter"/>
</dbReference>
<feature type="compositionally biased region" description="Basic and acidic residues" evidence="2">
    <location>
        <begin position="53"/>
        <end position="66"/>
    </location>
</feature>
<comment type="similarity">
    <text evidence="1">Belongs to the IWR1/SLC7A6OS family.</text>
</comment>
<proteinExistence type="inferred from homology"/>
<dbReference type="EMBL" id="PKSG01000576">
    <property type="protein sequence ID" value="POR34081.1"/>
    <property type="molecule type" value="Genomic_DNA"/>
</dbReference>
<feature type="domain" description="Transcription factor Iwr1" evidence="3">
    <location>
        <begin position="289"/>
        <end position="359"/>
    </location>
</feature>